<evidence type="ECO:0000313" key="1">
    <source>
        <dbReference type="EMBL" id="KAJ3641655.1"/>
    </source>
</evidence>
<accession>A0AA38HPJ8</accession>
<proteinExistence type="predicted"/>
<comment type="caution">
    <text evidence="1">The sequence shown here is derived from an EMBL/GenBank/DDBJ whole genome shotgun (WGS) entry which is preliminary data.</text>
</comment>
<sequence>MLVTSDDPSLTNLTEISVHFTYNFSKQTQMLELYSKESNVFQRLIPAYRFIDSIVEAELNTSMFKQLIADQSNHFDLVLVERFSFRCGCDSWKVQSTY</sequence>
<evidence type="ECO:0000313" key="2">
    <source>
        <dbReference type="Proteomes" id="UP001168821"/>
    </source>
</evidence>
<dbReference type="EMBL" id="JALNTZ010000009">
    <property type="protein sequence ID" value="KAJ3641655.1"/>
    <property type="molecule type" value="Genomic_DNA"/>
</dbReference>
<protein>
    <submittedName>
        <fullName evidence="1">Uncharacterized protein</fullName>
    </submittedName>
</protein>
<name>A0AA38HPJ8_9CUCU</name>
<keyword evidence="2" id="KW-1185">Reference proteome</keyword>
<dbReference type="AlphaFoldDB" id="A0AA38HPJ8"/>
<dbReference type="Proteomes" id="UP001168821">
    <property type="component" value="Unassembled WGS sequence"/>
</dbReference>
<organism evidence="1 2">
    <name type="scientific">Zophobas morio</name>
    <dbReference type="NCBI Taxonomy" id="2755281"/>
    <lineage>
        <taxon>Eukaryota</taxon>
        <taxon>Metazoa</taxon>
        <taxon>Ecdysozoa</taxon>
        <taxon>Arthropoda</taxon>
        <taxon>Hexapoda</taxon>
        <taxon>Insecta</taxon>
        <taxon>Pterygota</taxon>
        <taxon>Neoptera</taxon>
        <taxon>Endopterygota</taxon>
        <taxon>Coleoptera</taxon>
        <taxon>Polyphaga</taxon>
        <taxon>Cucujiformia</taxon>
        <taxon>Tenebrionidae</taxon>
        <taxon>Zophobas</taxon>
    </lineage>
</organism>
<gene>
    <name evidence="1" type="ORF">Zmor_028145</name>
</gene>
<reference evidence="1" key="1">
    <citation type="journal article" date="2023" name="G3 (Bethesda)">
        <title>Whole genome assemblies of Zophobas morio and Tenebrio molitor.</title>
        <authorList>
            <person name="Kaur S."/>
            <person name="Stinson S.A."/>
            <person name="diCenzo G.C."/>
        </authorList>
    </citation>
    <scope>NUCLEOTIDE SEQUENCE</scope>
    <source>
        <strain evidence="1">QUZm001</strain>
    </source>
</reference>